<sequence>MPTDRSRSGAGRRTLPAPTSPALTRAMAQAVALAAWLVPIGSQAQVTPSDVQDLVGVRAPGGESELASRGYVNVGGRKGDDRAWTFWWNDRRGVCLSVATREGRYESLVSTPAADCGQDSRRGANAGMTAGDTSGADTPDRLVLICYGDGQRPTAENKYGYEWDNKSRRYVPRDRTEWTTEHFDTSVTLEIDGDRGRIRPAKNMVPPLHDSADNGWYSLRNVAVTAEEIRAEFTFNGFNRPKLKVDRRNGHISLEGMSHFTGTCDRADAARRF</sequence>
<dbReference type="Proteomes" id="UP001064933">
    <property type="component" value="Chromosome"/>
</dbReference>
<keyword evidence="3" id="KW-1185">Reference proteome</keyword>
<feature type="region of interest" description="Disordered" evidence="1">
    <location>
        <begin position="110"/>
        <end position="135"/>
    </location>
</feature>
<name>A0ABY6B389_9BURK</name>
<protein>
    <submittedName>
        <fullName evidence="2">Uncharacterized protein</fullName>
    </submittedName>
</protein>
<reference evidence="2" key="1">
    <citation type="submission" date="2022-10" db="EMBL/GenBank/DDBJ databases">
        <title>Characterization and whole genome sequencing of a new Roseateles species, isolated from fresh water.</title>
        <authorList>
            <person name="Guliayeva D.Y."/>
            <person name="Akhremchuk A.E."/>
            <person name="Sikolenko M.A."/>
            <person name="Valentovich L.N."/>
            <person name="Sidarenka A.V."/>
        </authorList>
    </citation>
    <scope>NUCLEOTIDE SEQUENCE</scope>
    <source>
        <strain evidence="2">BIM B-1768</strain>
    </source>
</reference>
<dbReference type="EMBL" id="CP104562">
    <property type="protein sequence ID" value="UXH79003.1"/>
    <property type="molecule type" value="Genomic_DNA"/>
</dbReference>
<gene>
    <name evidence="2" type="ORF">N4261_03430</name>
</gene>
<accession>A0ABY6B389</accession>
<evidence type="ECO:0000313" key="2">
    <source>
        <dbReference type="EMBL" id="UXH79003.1"/>
    </source>
</evidence>
<proteinExistence type="predicted"/>
<evidence type="ECO:0000313" key="3">
    <source>
        <dbReference type="Proteomes" id="UP001064933"/>
    </source>
</evidence>
<organism evidence="2 3">
    <name type="scientific">Roseateles amylovorans</name>
    <dbReference type="NCBI Taxonomy" id="2978473"/>
    <lineage>
        <taxon>Bacteria</taxon>
        <taxon>Pseudomonadati</taxon>
        <taxon>Pseudomonadota</taxon>
        <taxon>Betaproteobacteria</taxon>
        <taxon>Burkholderiales</taxon>
        <taxon>Sphaerotilaceae</taxon>
        <taxon>Roseateles</taxon>
    </lineage>
</organism>
<dbReference type="RefSeq" id="WP_261758823.1">
    <property type="nucleotide sequence ID" value="NZ_CP104562.2"/>
</dbReference>
<evidence type="ECO:0000256" key="1">
    <source>
        <dbReference type="SAM" id="MobiDB-lite"/>
    </source>
</evidence>